<dbReference type="Proteomes" id="UP000499080">
    <property type="component" value="Unassembled WGS sequence"/>
</dbReference>
<dbReference type="OrthoDB" id="6427466at2759"/>
<dbReference type="InterPro" id="IPR036397">
    <property type="entry name" value="RNaseH_sf"/>
</dbReference>
<organism evidence="1 2">
    <name type="scientific">Araneus ventricosus</name>
    <name type="common">Orbweaver spider</name>
    <name type="synonym">Epeira ventricosa</name>
    <dbReference type="NCBI Taxonomy" id="182803"/>
    <lineage>
        <taxon>Eukaryota</taxon>
        <taxon>Metazoa</taxon>
        <taxon>Ecdysozoa</taxon>
        <taxon>Arthropoda</taxon>
        <taxon>Chelicerata</taxon>
        <taxon>Arachnida</taxon>
        <taxon>Araneae</taxon>
        <taxon>Araneomorphae</taxon>
        <taxon>Entelegynae</taxon>
        <taxon>Araneoidea</taxon>
        <taxon>Araneidae</taxon>
        <taxon>Araneus</taxon>
    </lineage>
</organism>
<gene>
    <name evidence="1" type="ORF">AVEN_5283_1</name>
</gene>
<dbReference type="PANTHER" id="PTHR47326:SF1">
    <property type="entry name" value="HTH PSQ-TYPE DOMAIN-CONTAINING PROTEIN"/>
    <property type="match status" value="1"/>
</dbReference>
<dbReference type="PANTHER" id="PTHR47326">
    <property type="entry name" value="TRANSPOSABLE ELEMENT TC3 TRANSPOSASE-LIKE PROTEIN"/>
    <property type="match status" value="1"/>
</dbReference>
<comment type="caution">
    <text evidence="1">The sequence shown here is derived from an EMBL/GenBank/DDBJ whole genome shotgun (WGS) entry which is preliminary data.</text>
</comment>
<accession>A0A4Y2CYB6</accession>
<dbReference type="GO" id="GO:0003676">
    <property type="term" value="F:nucleic acid binding"/>
    <property type="evidence" value="ECO:0007669"/>
    <property type="project" value="InterPro"/>
</dbReference>
<keyword evidence="2" id="KW-1185">Reference proteome</keyword>
<reference evidence="1 2" key="1">
    <citation type="journal article" date="2019" name="Sci. Rep.">
        <title>Orb-weaving spider Araneus ventricosus genome elucidates the spidroin gene catalogue.</title>
        <authorList>
            <person name="Kono N."/>
            <person name="Nakamura H."/>
            <person name="Ohtoshi R."/>
            <person name="Moran D.A.P."/>
            <person name="Shinohara A."/>
            <person name="Yoshida Y."/>
            <person name="Fujiwara M."/>
            <person name="Mori M."/>
            <person name="Tomita M."/>
            <person name="Arakawa K."/>
        </authorList>
    </citation>
    <scope>NUCLEOTIDE SEQUENCE [LARGE SCALE GENOMIC DNA]</scope>
</reference>
<sequence>MHFGNERIISHHFSTNWLPKSPDLNTCDFWICGYLQHVVFSGMIANLAELKTRIAQHIHNISKDTLRSVVEHDISWFELAAENGGQHIEHFLSLSWWIGFQLRVPQLPNDLEVIAFIN</sequence>
<evidence type="ECO:0000313" key="1">
    <source>
        <dbReference type="EMBL" id="GBM09099.1"/>
    </source>
</evidence>
<dbReference type="AlphaFoldDB" id="A0A4Y2CYB6"/>
<dbReference type="EMBL" id="BGPR01000265">
    <property type="protein sequence ID" value="GBM09099.1"/>
    <property type="molecule type" value="Genomic_DNA"/>
</dbReference>
<evidence type="ECO:0000313" key="2">
    <source>
        <dbReference type="Proteomes" id="UP000499080"/>
    </source>
</evidence>
<evidence type="ECO:0008006" key="3">
    <source>
        <dbReference type="Google" id="ProtNLM"/>
    </source>
</evidence>
<name>A0A4Y2CYB6_ARAVE</name>
<protein>
    <recommendedName>
        <fullName evidence="3">DUF5641 domain-containing protein</fullName>
    </recommendedName>
</protein>
<proteinExistence type="predicted"/>
<dbReference type="Gene3D" id="3.30.420.10">
    <property type="entry name" value="Ribonuclease H-like superfamily/Ribonuclease H"/>
    <property type="match status" value="1"/>
</dbReference>